<evidence type="ECO:0000313" key="4">
    <source>
        <dbReference type="EMBL" id="SMO96401.1"/>
    </source>
</evidence>
<evidence type="ECO:0000256" key="1">
    <source>
        <dbReference type="ARBA" id="ARBA00023002"/>
    </source>
</evidence>
<dbReference type="Gene3D" id="3.40.50.720">
    <property type="entry name" value="NAD(P)-binding Rossmann-like Domain"/>
    <property type="match status" value="2"/>
</dbReference>
<keyword evidence="1" id="KW-0560">Oxidoreductase</keyword>
<keyword evidence="2" id="KW-0520">NAD</keyword>
<dbReference type="RefSeq" id="WP_142530493.1">
    <property type="nucleotide sequence ID" value="NZ_CBCSJO010000012.1"/>
</dbReference>
<dbReference type="InterPro" id="IPR036291">
    <property type="entry name" value="NAD(P)-bd_dom_sf"/>
</dbReference>
<dbReference type="AlphaFoldDB" id="A0A521FLR2"/>
<name>A0A521FLR2_9SPHI</name>
<evidence type="ECO:0000256" key="2">
    <source>
        <dbReference type="ARBA" id="ARBA00023027"/>
    </source>
</evidence>
<dbReference type="Proteomes" id="UP000320300">
    <property type="component" value="Unassembled WGS sequence"/>
</dbReference>
<dbReference type="GO" id="GO:0016491">
    <property type="term" value="F:oxidoreductase activity"/>
    <property type="evidence" value="ECO:0007669"/>
    <property type="project" value="UniProtKB-KW"/>
</dbReference>
<accession>A0A521FLR2</accession>
<sequence length="309" mass="34358">MSIAIIFSNKDPEPWAAALKHSLPDVKTEIYPRISDPEEVNFILCWKADKDILRQFPNVRVIQSAGASVDHILQLSHLRDDVVITRITDARLSEDMWEYLLTAVLGYLKNTSSYAAAQQQKVWKQLPYRSVRKTTVSILGIGTIGGFAAERFAKLGFKVKGWSASVKNLDDVYCYHGLESLGEFLKHTDVLINLLPFTSATANILNSKNLTEINSGGFLINAGRGEHLEEQDLISLLNSGHLSGAMLDVFRQEPLPQDHAFWENEKISITPHIAAITNIASVVPQIAENYLNLQAGKALKNTVSKDKGY</sequence>
<dbReference type="GO" id="GO:0051287">
    <property type="term" value="F:NAD binding"/>
    <property type="evidence" value="ECO:0007669"/>
    <property type="project" value="InterPro"/>
</dbReference>
<dbReference type="SUPFAM" id="SSF52283">
    <property type="entry name" value="Formate/glycerate dehydrogenase catalytic domain-like"/>
    <property type="match status" value="1"/>
</dbReference>
<dbReference type="Pfam" id="PF02826">
    <property type="entry name" value="2-Hacid_dh_C"/>
    <property type="match status" value="1"/>
</dbReference>
<keyword evidence="4" id="KW-0670">Pyruvate</keyword>
<dbReference type="CDD" id="cd12164">
    <property type="entry name" value="GDH_like_2"/>
    <property type="match status" value="1"/>
</dbReference>
<evidence type="ECO:0000259" key="3">
    <source>
        <dbReference type="Pfam" id="PF02826"/>
    </source>
</evidence>
<feature type="domain" description="D-isomer specific 2-hydroxyacid dehydrogenase NAD-binding" evidence="3">
    <location>
        <begin position="102"/>
        <end position="274"/>
    </location>
</feature>
<dbReference type="EMBL" id="FXTN01000013">
    <property type="protein sequence ID" value="SMO96401.1"/>
    <property type="molecule type" value="Genomic_DNA"/>
</dbReference>
<evidence type="ECO:0000313" key="5">
    <source>
        <dbReference type="Proteomes" id="UP000320300"/>
    </source>
</evidence>
<dbReference type="PANTHER" id="PTHR43333">
    <property type="entry name" value="2-HACID_DH_C DOMAIN-CONTAINING PROTEIN"/>
    <property type="match status" value="1"/>
</dbReference>
<gene>
    <name evidence="4" type="ORF">SAMN06265348_11362</name>
</gene>
<organism evidence="4 5">
    <name type="scientific">Pedobacter westerhofensis</name>
    <dbReference type="NCBI Taxonomy" id="425512"/>
    <lineage>
        <taxon>Bacteria</taxon>
        <taxon>Pseudomonadati</taxon>
        <taxon>Bacteroidota</taxon>
        <taxon>Sphingobacteriia</taxon>
        <taxon>Sphingobacteriales</taxon>
        <taxon>Sphingobacteriaceae</taxon>
        <taxon>Pedobacter</taxon>
    </lineage>
</organism>
<reference evidence="4 5" key="1">
    <citation type="submission" date="2017-05" db="EMBL/GenBank/DDBJ databases">
        <authorList>
            <person name="Varghese N."/>
            <person name="Submissions S."/>
        </authorList>
    </citation>
    <scope>NUCLEOTIDE SEQUENCE [LARGE SCALE GENOMIC DNA]</scope>
    <source>
        <strain evidence="4 5">DSM 19036</strain>
    </source>
</reference>
<dbReference type="PANTHER" id="PTHR43333:SF1">
    <property type="entry name" value="D-ISOMER SPECIFIC 2-HYDROXYACID DEHYDROGENASE NAD-BINDING DOMAIN-CONTAINING PROTEIN"/>
    <property type="match status" value="1"/>
</dbReference>
<protein>
    <submittedName>
        <fullName evidence="4">Glyoxylate/hydroxypyruvate reductase A</fullName>
    </submittedName>
</protein>
<dbReference type="InterPro" id="IPR006140">
    <property type="entry name" value="D-isomer_DH_NAD-bd"/>
</dbReference>
<dbReference type="SUPFAM" id="SSF51735">
    <property type="entry name" value="NAD(P)-binding Rossmann-fold domains"/>
    <property type="match status" value="1"/>
</dbReference>
<dbReference type="OrthoDB" id="9805416at2"/>
<keyword evidence="5" id="KW-1185">Reference proteome</keyword>
<proteinExistence type="predicted"/>